<proteinExistence type="predicted"/>
<gene>
    <name evidence="2" type="ORF">HJA87_22940</name>
</gene>
<organism evidence="2 3">
    <name type="scientific">Rhizobium bangladeshense</name>
    <dbReference type="NCBI Taxonomy" id="1138189"/>
    <lineage>
        <taxon>Bacteria</taxon>
        <taxon>Pseudomonadati</taxon>
        <taxon>Pseudomonadota</taxon>
        <taxon>Alphaproteobacteria</taxon>
        <taxon>Hyphomicrobiales</taxon>
        <taxon>Rhizobiaceae</taxon>
        <taxon>Rhizobium/Agrobacterium group</taxon>
        <taxon>Rhizobium</taxon>
    </lineage>
</organism>
<feature type="transmembrane region" description="Helical" evidence="1">
    <location>
        <begin position="56"/>
        <end position="76"/>
    </location>
</feature>
<keyword evidence="3" id="KW-1185">Reference proteome</keyword>
<comment type="caution">
    <text evidence="2">The sequence shown here is derived from an EMBL/GenBank/DDBJ whole genome shotgun (WGS) entry which is preliminary data.</text>
</comment>
<dbReference type="Proteomes" id="UP000720124">
    <property type="component" value="Unassembled WGS sequence"/>
</dbReference>
<keyword evidence="1" id="KW-0472">Membrane</keyword>
<feature type="transmembrane region" description="Helical" evidence="1">
    <location>
        <begin position="83"/>
        <end position="104"/>
    </location>
</feature>
<evidence type="ECO:0008006" key="4">
    <source>
        <dbReference type="Google" id="ProtNLM"/>
    </source>
</evidence>
<evidence type="ECO:0000256" key="1">
    <source>
        <dbReference type="SAM" id="Phobius"/>
    </source>
</evidence>
<keyword evidence="1" id="KW-1133">Transmembrane helix</keyword>
<keyword evidence="1" id="KW-0812">Transmembrane</keyword>
<name>A0ABS7LMZ7_9HYPH</name>
<reference evidence="2 3" key="1">
    <citation type="submission" date="2020-06" db="EMBL/GenBank/DDBJ databases">
        <title>Global-level population genomics: horizontal gene transfer, symbiosis and evolution in Rhizobia.</title>
        <authorList>
            <person name="Gai Y."/>
        </authorList>
    </citation>
    <scope>NUCLEOTIDE SEQUENCE [LARGE SCALE GENOMIC DNA]</scope>
    <source>
        <strain evidence="2 3">PLR6_1b</strain>
    </source>
</reference>
<dbReference type="RefSeq" id="WP_222012475.1">
    <property type="nucleotide sequence ID" value="NZ_JABTXI010000009.1"/>
</dbReference>
<evidence type="ECO:0000313" key="3">
    <source>
        <dbReference type="Proteomes" id="UP000720124"/>
    </source>
</evidence>
<accession>A0ABS7LMZ7</accession>
<protein>
    <recommendedName>
        <fullName evidence="4">DUF4153 domain-containing protein</fullName>
    </recommendedName>
</protein>
<sequence length="217" mass="24751">MLSSLGESTCRQPKRAKARKRGDRFTWTYALWLLPLLAEVWLYWLAPRWDWGTIGLIIWLATLIAVAGSMCFNLALRRWRRVLSLLTAPLLLLFALHLLATAGMTPDSVRFALTRQAYLAEIERSDPPGSEPRLRTFVWDDTFRAKTYSTLVYNESDEIALPKGAQSAAWQQRLQKSCLENKKECVNLDPGPDEVVGVRKIGEHFYILDNSLPNAFP</sequence>
<feature type="transmembrane region" description="Helical" evidence="1">
    <location>
        <begin position="25"/>
        <end position="44"/>
    </location>
</feature>
<evidence type="ECO:0000313" key="2">
    <source>
        <dbReference type="EMBL" id="MBY3592713.1"/>
    </source>
</evidence>
<dbReference type="EMBL" id="JABTXI010000009">
    <property type="protein sequence ID" value="MBY3592713.1"/>
    <property type="molecule type" value="Genomic_DNA"/>
</dbReference>